<keyword evidence="7" id="KW-0233">DNA recombination</keyword>
<dbReference type="GO" id="GO:0006310">
    <property type="term" value="P:DNA recombination"/>
    <property type="evidence" value="ECO:0007669"/>
    <property type="project" value="UniProtKB-KW"/>
</dbReference>
<keyword evidence="8" id="KW-0131">Cell cycle</keyword>
<keyword evidence="3" id="KW-0132">Cell division</keyword>
<dbReference type="InterPro" id="IPR050090">
    <property type="entry name" value="Tyrosine_recombinase_XerCD"/>
</dbReference>
<keyword evidence="5" id="KW-0229">DNA integration</keyword>
<comment type="caution">
    <text evidence="12">The sequence shown here is derived from an EMBL/GenBank/DDBJ whole genome shotgun (WGS) entry which is preliminary data.</text>
</comment>
<dbReference type="PANTHER" id="PTHR30349:SF77">
    <property type="entry name" value="TYROSINE RECOMBINASE XERC"/>
    <property type="match status" value="1"/>
</dbReference>
<evidence type="ECO:0000256" key="1">
    <source>
        <dbReference type="ARBA" id="ARBA00004496"/>
    </source>
</evidence>
<evidence type="ECO:0000256" key="5">
    <source>
        <dbReference type="ARBA" id="ARBA00022908"/>
    </source>
</evidence>
<dbReference type="SUPFAM" id="SSF47823">
    <property type="entry name" value="lambda integrase-like, N-terminal domain"/>
    <property type="match status" value="1"/>
</dbReference>
<reference evidence="12 13" key="1">
    <citation type="submission" date="2019-03" db="EMBL/GenBank/DDBJ databases">
        <title>Draft Genome Sequence of Desulfosporosinus fructosivorans Strain 63.6F, Isolated from Marine Sediment in the Baltic Sea.</title>
        <authorList>
            <person name="Hausmann B."/>
            <person name="Vandieken V."/>
            <person name="Pjevac P."/>
            <person name="Schreck K."/>
            <person name="Herbold C.W."/>
            <person name="Loy A."/>
        </authorList>
    </citation>
    <scope>NUCLEOTIDE SEQUENCE [LARGE SCALE GENOMIC DNA]</scope>
    <source>
        <strain evidence="12 13">63.6F</strain>
    </source>
</reference>
<dbReference type="PROSITE" id="PS51898">
    <property type="entry name" value="TYR_RECOMBINASE"/>
    <property type="match status" value="1"/>
</dbReference>
<comment type="subcellular location">
    <subcellularLocation>
        <location evidence="1">Cytoplasm</location>
    </subcellularLocation>
</comment>
<dbReference type="Gene3D" id="1.10.443.10">
    <property type="entry name" value="Intergrase catalytic core"/>
    <property type="match status" value="1"/>
</dbReference>
<dbReference type="GO" id="GO:0051301">
    <property type="term" value="P:cell division"/>
    <property type="evidence" value="ECO:0007669"/>
    <property type="project" value="UniProtKB-KW"/>
</dbReference>
<dbReference type="AlphaFoldDB" id="A0A4Z0R8N4"/>
<dbReference type="InterPro" id="IPR011010">
    <property type="entry name" value="DNA_brk_join_enz"/>
</dbReference>
<evidence type="ECO:0000259" key="10">
    <source>
        <dbReference type="PROSITE" id="PS51898"/>
    </source>
</evidence>
<dbReference type="InterPro" id="IPR013762">
    <property type="entry name" value="Integrase-like_cat_sf"/>
</dbReference>
<dbReference type="GO" id="GO:0005737">
    <property type="term" value="C:cytoplasm"/>
    <property type="evidence" value="ECO:0007669"/>
    <property type="project" value="UniProtKB-SubCell"/>
</dbReference>
<dbReference type="SUPFAM" id="SSF56349">
    <property type="entry name" value="DNA breaking-rejoining enzymes"/>
    <property type="match status" value="1"/>
</dbReference>
<evidence type="ECO:0000256" key="4">
    <source>
        <dbReference type="ARBA" id="ARBA00022829"/>
    </source>
</evidence>
<dbReference type="InterPro" id="IPR002104">
    <property type="entry name" value="Integrase_catalytic"/>
</dbReference>
<dbReference type="GO" id="GO:0007059">
    <property type="term" value="P:chromosome segregation"/>
    <property type="evidence" value="ECO:0007669"/>
    <property type="project" value="UniProtKB-KW"/>
</dbReference>
<keyword evidence="2" id="KW-0963">Cytoplasm</keyword>
<evidence type="ECO:0000313" key="13">
    <source>
        <dbReference type="Proteomes" id="UP000298460"/>
    </source>
</evidence>
<organism evidence="12 13">
    <name type="scientific">Desulfosporosinus fructosivorans</name>
    <dbReference type="NCBI Taxonomy" id="2018669"/>
    <lineage>
        <taxon>Bacteria</taxon>
        <taxon>Bacillati</taxon>
        <taxon>Bacillota</taxon>
        <taxon>Clostridia</taxon>
        <taxon>Eubacteriales</taxon>
        <taxon>Desulfitobacteriaceae</taxon>
        <taxon>Desulfosporosinus</taxon>
    </lineage>
</organism>
<gene>
    <name evidence="12" type="ORF">E4K67_11880</name>
</gene>
<evidence type="ECO:0000256" key="8">
    <source>
        <dbReference type="ARBA" id="ARBA00023306"/>
    </source>
</evidence>
<evidence type="ECO:0000259" key="11">
    <source>
        <dbReference type="PROSITE" id="PS51900"/>
    </source>
</evidence>
<dbReference type="InterPro" id="IPR010998">
    <property type="entry name" value="Integrase_recombinase_N"/>
</dbReference>
<sequence>MSLPTTNVPYLNAWLENLRNTNKSENTLRVYRQRVLGFAEWFVSTNGETLTHERVTPTDLREYKSYLLINLKRSPSTVNLSFVAIANWLDFNGQNVSMPSYVEEVRSAPQGLDKLAQRSLTRAVERESISRDIAIITLMLNTGLRISEVASLDIEDLTMGDRYGSLKVRLGKGGKFRTVPLNGDIRKALQDYLNGRAKGPVFLSQRGKGAGRLTASGIRQVIDQYAYLAKLPDLHPHALRHTFARNLLKTGEGLEMVAEILGHKSLNTTRIYTQPSDQDKANAVERLSLRQ</sequence>
<keyword evidence="13" id="KW-1185">Reference proteome</keyword>
<protein>
    <submittedName>
        <fullName evidence="12">Integrase</fullName>
    </submittedName>
</protein>
<feature type="domain" description="Core-binding (CB)" evidence="11">
    <location>
        <begin position="5"/>
        <end position="93"/>
    </location>
</feature>
<dbReference type="GO" id="GO:0003677">
    <property type="term" value="F:DNA binding"/>
    <property type="evidence" value="ECO:0007669"/>
    <property type="project" value="UniProtKB-UniRule"/>
</dbReference>
<dbReference type="PROSITE" id="PS51900">
    <property type="entry name" value="CB"/>
    <property type="match status" value="1"/>
</dbReference>
<feature type="domain" description="Tyr recombinase" evidence="10">
    <location>
        <begin position="107"/>
        <end position="285"/>
    </location>
</feature>
<keyword evidence="6 9" id="KW-0238">DNA-binding</keyword>
<evidence type="ECO:0000256" key="7">
    <source>
        <dbReference type="ARBA" id="ARBA00023172"/>
    </source>
</evidence>
<evidence type="ECO:0000256" key="6">
    <source>
        <dbReference type="ARBA" id="ARBA00023125"/>
    </source>
</evidence>
<evidence type="ECO:0000256" key="3">
    <source>
        <dbReference type="ARBA" id="ARBA00022618"/>
    </source>
</evidence>
<dbReference type="InterPro" id="IPR044068">
    <property type="entry name" value="CB"/>
</dbReference>
<dbReference type="Proteomes" id="UP000298460">
    <property type="component" value="Unassembled WGS sequence"/>
</dbReference>
<evidence type="ECO:0000256" key="2">
    <source>
        <dbReference type="ARBA" id="ARBA00022490"/>
    </source>
</evidence>
<name>A0A4Z0R8N4_9FIRM</name>
<dbReference type="EMBL" id="SPQQ01000003">
    <property type="protein sequence ID" value="TGE38609.1"/>
    <property type="molecule type" value="Genomic_DNA"/>
</dbReference>
<dbReference type="PANTHER" id="PTHR30349">
    <property type="entry name" value="PHAGE INTEGRASE-RELATED"/>
    <property type="match status" value="1"/>
</dbReference>
<dbReference type="Gene3D" id="1.10.150.130">
    <property type="match status" value="1"/>
</dbReference>
<evidence type="ECO:0000256" key="9">
    <source>
        <dbReference type="PROSITE-ProRule" id="PRU01248"/>
    </source>
</evidence>
<dbReference type="GO" id="GO:0015074">
    <property type="term" value="P:DNA integration"/>
    <property type="evidence" value="ECO:0007669"/>
    <property type="project" value="UniProtKB-KW"/>
</dbReference>
<proteinExistence type="predicted"/>
<dbReference type="Pfam" id="PF00589">
    <property type="entry name" value="Phage_integrase"/>
    <property type="match status" value="1"/>
</dbReference>
<keyword evidence="4" id="KW-0159">Chromosome partition</keyword>
<accession>A0A4Z0R8N4</accession>
<evidence type="ECO:0000313" key="12">
    <source>
        <dbReference type="EMBL" id="TGE38609.1"/>
    </source>
</evidence>